<dbReference type="PANTHER" id="PTHR11439:SF461">
    <property type="entry name" value="OS10G0432200 PROTEIN"/>
    <property type="match status" value="1"/>
</dbReference>
<dbReference type="PANTHER" id="PTHR11439">
    <property type="entry name" value="GAG-POL-RELATED RETROTRANSPOSON"/>
    <property type="match status" value="1"/>
</dbReference>
<dbReference type="AlphaFoldDB" id="A0A2N9H4Z4"/>
<gene>
    <name evidence="2" type="ORF">FSB_LOCUS34593</name>
</gene>
<feature type="region of interest" description="Disordered" evidence="1">
    <location>
        <begin position="138"/>
        <end position="165"/>
    </location>
</feature>
<sequence length="662" mass="73829">MQSSRLMILRHALRNGKASNARSFPSSLTPLCLPLTVSFLDWKQVKQPGLSWPLVTTALMTLPWNSILNSSFIRCAKTQGQSISDYYSQTTSMWEQLAVADPPLKYAEDIDLFAKYKDRRRFTQFMMGLRHDISKCFRKQKDDKRKQHQSRDILPRPQATTDPLTGQAAWDKAVRLGRLFELCNLQIPSHMVSSSTAATTTLSPELMAILVLVMPSLSRLQLLASQGHLGSEHQTFSSRQHFPFISSSMTPIFTNPSIDLYPDPVRDSAPPPSSSDVTSLALSPAAGSSASDPAPSESPTDLRRSTRVRAPPSNLTDYHCYFTLATLYEPYTYRSPGCQRDSLRNMSLIMRRLLHMLHVSPLFDPLLAVAAVRHWPLFQNGCEKCNFSMVIFSRKSTCHHLLAILILKIKFVVFAMLSTALSKLLESWFSKFSSYGCSVGFHPLVLMIQLSSFRHTSTGITLILLYVDDMIIIGDDTASIRESIESSLAKYASDLLSKASLTDSKTVSTPLELNVKLNATDVSSCLLLTPLHYACSSSTGLGIPLSVALPPVTTSYWIPLLSLGVARNSQLLLHSNTEAEYHALADATSELLWLRWPLTDMGAPQTTSTPIHCDNRSAIHIAHNDVFHERTKHIEIDCHFIRHHLQESALHLLYVSSEEPAC</sequence>
<accession>A0A2N9H4Z4</accession>
<feature type="compositionally biased region" description="Low complexity" evidence="1">
    <location>
        <begin position="279"/>
        <end position="299"/>
    </location>
</feature>
<dbReference type="EMBL" id="OIVN01002823">
    <property type="protein sequence ID" value="SPD06711.1"/>
    <property type="molecule type" value="Genomic_DNA"/>
</dbReference>
<evidence type="ECO:0008006" key="3">
    <source>
        <dbReference type="Google" id="ProtNLM"/>
    </source>
</evidence>
<feature type="region of interest" description="Disordered" evidence="1">
    <location>
        <begin position="261"/>
        <end position="310"/>
    </location>
</feature>
<proteinExistence type="predicted"/>
<dbReference type="CDD" id="cd09272">
    <property type="entry name" value="RNase_HI_RT_Ty1"/>
    <property type="match status" value="1"/>
</dbReference>
<evidence type="ECO:0000313" key="2">
    <source>
        <dbReference type="EMBL" id="SPD06711.1"/>
    </source>
</evidence>
<reference evidence="2" key="1">
    <citation type="submission" date="2018-02" db="EMBL/GenBank/DDBJ databases">
        <authorList>
            <person name="Cohen D.B."/>
            <person name="Kent A.D."/>
        </authorList>
    </citation>
    <scope>NUCLEOTIDE SEQUENCE</scope>
</reference>
<evidence type="ECO:0000256" key="1">
    <source>
        <dbReference type="SAM" id="MobiDB-lite"/>
    </source>
</evidence>
<protein>
    <recommendedName>
        <fullName evidence="3">Reverse transcriptase Ty1/copia-type domain-containing protein</fullName>
    </recommendedName>
</protein>
<organism evidence="2">
    <name type="scientific">Fagus sylvatica</name>
    <name type="common">Beechnut</name>
    <dbReference type="NCBI Taxonomy" id="28930"/>
    <lineage>
        <taxon>Eukaryota</taxon>
        <taxon>Viridiplantae</taxon>
        <taxon>Streptophyta</taxon>
        <taxon>Embryophyta</taxon>
        <taxon>Tracheophyta</taxon>
        <taxon>Spermatophyta</taxon>
        <taxon>Magnoliopsida</taxon>
        <taxon>eudicotyledons</taxon>
        <taxon>Gunneridae</taxon>
        <taxon>Pentapetalae</taxon>
        <taxon>rosids</taxon>
        <taxon>fabids</taxon>
        <taxon>Fagales</taxon>
        <taxon>Fagaceae</taxon>
        <taxon>Fagus</taxon>
    </lineage>
</organism>
<feature type="compositionally biased region" description="Basic and acidic residues" evidence="1">
    <location>
        <begin position="138"/>
        <end position="154"/>
    </location>
</feature>
<name>A0A2N9H4Z4_FAGSY</name>